<feature type="domain" description="Methyltransferase" evidence="3">
    <location>
        <begin position="121"/>
        <end position="220"/>
    </location>
</feature>
<comment type="caution">
    <text evidence="4">The sequence shown here is derived from an EMBL/GenBank/DDBJ whole genome shotgun (WGS) entry which is preliminary data.</text>
</comment>
<proteinExistence type="predicted"/>
<accession>A0AAN6GKF7</accession>
<keyword evidence="2" id="KW-0472">Membrane</keyword>
<reference evidence="4" key="1">
    <citation type="journal article" date="2023" name="PhytoFront">
        <title>Draft Genome Resources of Seven Strains of Tilletia horrida, Causal Agent of Kernel Smut of Rice.</title>
        <authorList>
            <person name="Khanal S."/>
            <person name="Antony Babu S."/>
            <person name="Zhou X.G."/>
        </authorList>
    </citation>
    <scope>NUCLEOTIDE SEQUENCE</scope>
    <source>
        <strain evidence="4">TX3</strain>
    </source>
</reference>
<evidence type="ECO:0000313" key="5">
    <source>
        <dbReference type="Proteomes" id="UP001176521"/>
    </source>
</evidence>
<keyword evidence="2" id="KW-1133">Transmembrane helix</keyword>
<keyword evidence="2" id="KW-0812">Transmembrane</keyword>
<protein>
    <recommendedName>
        <fullName evidence="3">Methyltransferase domain-containing protein</fullName>
    </recommendedName>
</protein>
<evidence type="ECO:0000313" key="4">
    <source>
        <dbReference type="EMBL" id="KAK0541170.1"/>
    </source>
</evidence>
<dbReference type="CDD" id="cd02440">
    <property type="entry name" value="AdoMet_MTases"/>
    <property type="match status" value="1"/>
</dbReference>
<dbReference type="Pfam" id="PF13649">
    <property type="entry name" value="Methyltransf_25"/>
    <property type="match status" value="1"/>
</dbReference>
<dbReference type="Gene3D" id="3.40.50.150">
    <property type="entry name" value="Vaccinia Virus protein VP39"/>
    <property type="match status" value="1"/>
</dbReference>
<evidence type="ECO:0000259" key="3">
    <source>
        <dbReference type="Pfam" id="PF13649"/>
    </source>
</evidence>
<feature type="region of interest" description="Disordered" evidence="1">
    <location>
        <begin position="353"/>
        <end position="384"/>
    </location>
</feature>
<dbReference type="AlphaFoldDB" id="A0AAN6GKF7"/>
<dbReference type="Pfam" id="PF11899">
    <property type="entry name" value="DUF3419"/>
    <property type="match status" value="1"/>
</dbReference>
<evidence type="ECO:0000256" key="2">
    <source>
        <dbReference type="SAM" id="Phobius"/>
    </source>
</evidence>
<feature type="compositionally biased region" description="Polar residues" evidence="1">
    <location>
        <begin position="356"/>
        <end position="369"/>
    </location>
</feature>
<evidence type="ECO:0000256" key="1">
    <source>
        <dbReference type="SAM" id="MobiDB-lite"/>
    </source>
</evidence>
<dbReference type="PANTHER" id="PTHR47473">
    <property type="entry name" value="BTA1P"/>
    <property type="match status" value="1"/>
</dbReference>
<dbReference type="PANTHER" id="PTHR47473:SF1">
    <property type="entry name" value="METHYLTRANSFERASE DOMAIN-CONTAINING PROTEIN"/>
    <property type="match status" value="1"/>
</dbReference>
<keyword evidence="5" id="KW-1185">Reference proteome</keyword>
<organism evidence="4 5">
    <name type="scientific">Tilletia horrida</name>
    <dbReference type="NCBI Taxonomy" id="155126"/>
    <lineage>
        <taxon>Eukaryota</taxon>
        <taxon>Fungi</taxon>
        <taxon>Dikarya</taxon>
        <taxon>Basidiomycota</taxon>
        <taxon>Ustilaginomycotina</taxon>
        <taxon>Exobasidiomycetes</taxon>
        <taxon>Tilletiales</taxon>
        <taxon>Tilletiaceae</taxon>
        <taxon>Tilletia</taxon>
    </lineage>
</organism>
<sequence length="813" mass="92598">MSSSAIFASTHAHWQSAEAVFGAALRPLSAALVALFVAYALFKTNKAFRTAVTFAWNCFLQPIGKVANQSERLDRFYQNQAHVYDSTRTGLLRGRKTMLKLCAAQLREMQRQNPGKPLVWVDLGGGTGWNIEQMARYFPLEELSAIYLIDLCEPLLKVARERFAALGLNNIQILCQDAQEFSLPGLAEDRKVDLFTCSYSISMMPPFYAILDRINDFLDPETGVFGVVDFYVSAASTPKDKAPAVGGDTSRQCGWLSRLFWSQWFSLDHIELHPARRDYLEYKFGTIKCYNGRNNFVIPFIVRIPYYIWIGCSRQRDTSSAVAAFEIEAGNRVVCPPSFPEISFAHMLQDSKGSDAGTSSSHSIRSADSTGLRRRGSDGVWSDSGSEKAFRVDLVASFPKSSFHYQQRQWRLPFVDNQFSDMFRTWIYGFTWEDPYVDIEHINLGPEDSILCITSAGDNALHYAAAVQPKRIHAVDMNPCQGHLLELKLAAIVALDYEDFWRMFGDGKCENFRELLDSKISPYLSSHAYQFWRLNTSSFDKAFYFRGYSGHALRLAKIAFWLSGVRKDVDRMCNADTVEEQQKIWDTRLRGTLINKNIIRFFLSNPAFLWNALGVPINQMNIFLNEGVSVEQFAIDTLDSIPSRALIKNNNYHYQLCLQHKYTHDSCPLYLKKEAFERLKKDAARALDAFRLHTDSIVNVLRGMQDGSLSHAITMDHMDWFDPVPASQPLPDLKAARRDGDKSISDLDREVVEMHRVIKPGGLVFYRSAAKRPWYNQRFEKAGFKVEPVHIRETGQPTDNVNMYASLWRATKV</sequence>
<feature type="transmembrane region" description="Helical" evidence="2">
    <location>
        <begin position="20"/>
        <end position="42"/>
    </location>
</feature>
<dbReference type="EMBL" id="JAPDMQ010000003">
    <property type="protein sequence ID" value="KAK0541170.1"/>
    <property type="molecule type" value="Genomic_DNA"/>
</dbReference>
<dbReference type="SUPFAM" id="SSF53335">
    <property type="entry name" value="S-adenosyl-L-methionine-dependent methyltransferases"/>
    <property type="match status" value="3"/>
</dbReference>
<dbReference type="Proteomes" id="UP001176521">
    <property type="component" value="Unassembled WGS sequence"/>
</dbReference>
<dbReference type="InterPro" id="IPR029063">
    <property type="entry name" value="SAM-dependent_MTases_sf"/>
</dbReference>
<dbReference type="InterPro" id="IPR021829">
    <property type="entry name" value="DUF3419"/>
</dbReference>
<name>A0AAN6GKF7_9BASI</name>
<gene>
    <name evidence="4" type="ORF">OC842_000129</name>
</gene>
<dbReference type="InterPro" id="IPR041698">
    <property type="entry name" value="Methyltransf_25"/>
</dbReference>